<name>A0A177B6Y9_9BILA</name>
<organism evidence="2 3">
    <name type="scientific">Intoshia linei</name>
    <dbReference type="NCBI Taxonomy" id="1819745"/>
    <lineage>
        <taxon>Eukaryota</taxon>
        <taxon>Metazoa</taxon>
        <taxon>Spiralia</taxon>
        <taxon>Lophotrochozoa</taxon>
        <taxon>Mesozoa</taxon>
        <taxon>Orthonectida</taxon>
        <taxon>Rhopaluridae</taxon>
        <taxon>Intoshia</taxon>
    </lineage>
</organism>
<evidence type="ECO:0000313" key="3">
    <source>
        <dbReference type="Proteomes" id="UP000078046"/>
    </source>
</evidence>
<protein>
    <recommendedName>
        <fullName evidence="4">HAT C-terminal dimerisation domain-containing protein</fullName>
    </recommendedName>
</protein>
<sequence>MFKILIALQFLSVIMAIRNTTNHTSTHLENIIRVITPISFDGIIQLQQQINRDKMFNEFVTVDVCLKNSPTIPPWKDLCDNIDTNGFKKLIQFYYSLNCSNTYIERVFSVTNNYWTEHKSNLSLKTLKSVILFRENSKEKCTNVYKNLLNDI</sequence>
<feature type="signal peptide" evidence="1">
    <location>
        <begin position="1"/>
        <end position="16"/>
    </location>
</feature>
<gene>
    <name evidence="2" type="ORF">A3Q56_02182</name>
</gene>
<accession>A0A177B6Y9</accession>
<feature type="chain" id="PRO_5008056870" description="HAT C-terminal dimerisation domain-containing protein" evidence="1">
    <location>
        <begin position="17"/>
        <end position="152"/>
    </location>
</feature>
<dbReference type="OrthoDB" id="6159421at2759"/>
<keyword evidence="1" id="KW-0732">Signal</keyword>
<comment type="caution">
    <text evidence="2">The sequence shown here is derived from an EMBL/GenBank/DDBJ whole genome shotgun (WGS) entry which is preliminary data.</text>
</comment>
<dbReference type="Proteomes" id="UP000078046">
    <property type="component" value="Unassembled WGS sequence"/>
</dbReference>
<evidence type="ECO:0000256" key="1">
    <source>
        <dbReference type="SAM" id="SignalP"/>
    </source>
</evidence>
<evidence type="ECO:0000313" key="2">
    <source>
        <dbReference type="EMBL" id="OAF70059.1"/>
    </source>
</evidence>
<keyword evidence="3" id="KW-1185">Reference proteome</keyword>
<proteinExistence type="predicted"/>
<dbReference type="EMBL" id="LWCA01000192">
    <property type="protein sequence ID" value="OAF70059.1"/>
    <property type="molecule type" value="Genomic_DNA"/>
</dbReference>
<reference evidence="2 3" key="1">
    <citation type="submission" date="2016-04" db="EMBL/GenBank/DDBJ databases">
        <title>The genome of Intoshia linei affirms orthonectids as highly simplified spiralians.</title>
        <authorList>
            <person name="Mikhailov K.V."/>
            <person name="Slusarev G.S."/>
            <person name="Nikitin M.A."/>
            <person name="Logacheva M.D."/>
            <person name="Penin A."/>
            <person name="Aleoshin V."/>
            <person name="Panchin Y.V."/>
        </authorList>
    </citation>
    <scope>NUCLEOTIDE SEQUENCE [LARGE SCALE GENOMIC DNA]</scope>
    <source>
        <strain evidence="2">Intl2013</strain>
        <tissue evidence="2">Whole animal</tissue>
    </source>
</reference>
<evidence type="ECO:0008006" key="4">
    <source>
        <dbReference type="Google" id="ProtNLM"/>
    </source>
</evidence>
<dbReference type="AlphaFoldDB" id="A0A177B6Y9"/>